<name>A0A0L0C6T4_LUCCU</name>
<evidence type="ECO:0000313" key="2">
    <source>
        <dbReference type="Proteomes" id="UP000037069"/>
    </source>
</evidence>
<gene>
    <name evidence="1" type="ORF">FF38_14486</name>
</gene>
<dbReference type="Proteomes" id="UP000037069">
    <property type="component" value="Unassembled WGS sequence"/>
</dbReference>
<comment type="caution">
    <text evidence="1">The sequence shown here is derived from an EMBL/GenBank/DDBJ whole genome shotgun (WGS) entry which is preliminary data.</text>
</comment>
<proteinExistence type="predicted"/>
<sequence length="43" mass="5269">MQLSNRMKSLAIYGDIGEMFHQVHIRPEGHDFQRFYWRNCLQD</sequence>
<dbReference type="AlphaFoldDB" id="A0A0L0C6T4"/>
<dbReference type="EMBL" id="JRES01000833">
    <property type="protein sequence ID" value="KNC27980.1"/>
    <property type="molecule type" value="Genomic_DNA"/>
</dbReference>
<protein>
    <submittedName>
        <fullName evidence="1">Uncharacterized protein</fullName>
    </submittedName>
</protein>
<keyword evidence="2" id="KW-1185">Reference proteome</keyword>
<evidence type="ECO:0000313" key="1">
    <source>
        <dbReference type="EMBL" id="KNC27980.1"/>
    </source>
</evidence>
<organism evidence="1 2">
    <name type="scientific">Lucilia cuprina</name>
    <name type="common">Green bottle fly</name>
    <name type="synonym">Australian sheep blowfly</name>
    <dbReference type="NCBI Taxonomy" id="7375"/>
    <lineage>
        <taxon>Eukaryota</taxon>
        <taxon>Metazoa</taxon>
        <taxon>Ecdysozoa</taxon>
        <taxon>Arthropoda</taxon>
        <taxon>Hexapoda</taxon>
        <taxon>Insecta</taxon>
        <taxon>Pterygota</taxon>
        <taxon>Neoptera</taxon>
        <taxon>Endopterygota</taxon>
        <taxon>Diptera</taxon>
        <taxon>Brachycera</taxon>
        <taxon>Muscomorpha</taxon>
        <taxon>Oestroidea</taxon>
        <taxon>Calliphoridae</taxon>
        <taxon>Luciliinae</taxon>
        <taxon>Lucilia</taxon>
    </lineage>
</organism>
<accession>A0A0L0C6T4</accession>
<reference evidence="1 2" key="1">
    <citation type="journal article" date="2015" name="Nat. Commun.">
        <title>Lucilia cuprina genome unlocks parasitic fly biology to underpin future interventions.</title>
        <authorList>
            <person name="Anstead C.A."/>
            <person name="Korhonen P.K."/>
            <person name="Young N.D."/>
            <person name="Hall R.S."/>
            <person name="Jex A.R."/>
            <person name="Murali S.C."/>
            <person name="Hughes D.S."/>
            <person name="Lee S.F."/>
            <person name="Perry T."/>
            <person name="Stroehlein A.J."/>
            <person name="Ansell B.R."/>
            <person name="Breugelmans B."/>
            <person name="Hofmann A."/>
            <person name="Qu J."/>
            <person name="Dugan S."/>
            <person name="Lee S.L."/>
            <person name="Chao H."/>
            <person name="Dinh H."/>
            <person name="Han Y."/>
            <person name="Doddapaneni H.V."/>
            <person name="Worley K.C."/>
            <person name="Muzny D.M."/>
            <person name="Ioannidis P."/>
            <person name="Waterhouse R.M."/>
            <person name="Zdobnov E.M."/>
            <person name="James P.J."/>
            <person name="Bagnall N.H."/>
            <person name="Kotze A.C."/>
            <person name="Gibbs R.A."/>
            <person name="Richards S."/>
            <person name="Batterham P."/>
            <person name="Gasser R.B."/>
        </authorList>
    </citation>
    <scope>NUCLEOTIDE SEQUENCE [LARGE SCALE GENOMIC DNA]</scope>
    <source>
        <strain evidence="1 2">LS</strain>
        <tissue evidence="1">Full body</tissue>
    </source>
</reference>